<feature type="chain" id="PRO_5004371437" evidence="1">
    <location>
        <begin position="21"/>
        <end position="375"/>
    </location>
</feature>
<protein>
    <submittedName>
        <fullName evidence="2">Uncharacterized protein</fullName>
    </submittedName>
</protein>
<evidence type="ECO:0000313" key="3">
    <source>
        <dbReference type="Proteomes" id="UP000013964"/>
    </source>
</evidence>
<feature type="signal peptide" evidence="1">
    <location>
        <begin position="1"/>
        <end position="20"/>
    </location>
</feature>
<accession>R4UBI4</accession>
<dbReference type="RefSeq" id="WP_016339084.1">
    <property type="nucleotide sequence ID" value="NC_021280.1"/>
</dbReference>
<gene>
    <name evidence="2" type="ORF">SCHRY_v1c06830</name>
</gene>
<dbReference type="KEGG" id="scr:SCHRY_v1c06830"/>
<dbReference type="OrthoDB" id="388168at2"/>
<reference evidence="2 3" key="1">
    <citation type="journal article" date="2013" name="Genome Biol. Evol.">
        <title>Complete genomes of two dipteran-associated spiroplasmas provided insights into the origin, dynamics, and impacts of viral invasion in spiroplasma.</title>
        <authorList>
            <person name="Ku C."/>
            <person name="Lo W.S."/>
            <person name="Chen L.L."/>
            <person name="Kuo C.H."/>
        </authorList>
    </citation>
    <scope>NUCLEOTIDE SEQUENCE [LARGE SCALE GENOMIC DNA]</scope>
    <source>
        <strain evidence="2 3">DF-1</strain>
    </source>
</reference>
<dbReference type="EMBL" id="CP005077">
    <property type="protein sequence ID" value="AGM25259.1"/>
    <property type="molecule type" value="Genomic_DNA"/>
</dbReference>
<organism evidence="2 3">
    <name type="scientific">Spiroplasma chrysopicola DF-1</name>
    <dbReference type="NCBI Taxonomy" id="1276227"/>
    <lineage>
        <taxon>Bacteria</taxon>
        <taxon>Bacillati</taxon>
        <taxon>Mycoplasmatota</taxon>
        <taxon>Mollicutes</taxon>
        <taxon>Entomoplasmatales</taxon>
        <taxon>Spiroplasmataceae</taxon>
        <taxon>Spiroplasma</taxon>
    </lineage>
</organism>
<dbReference type="Proteomes" id="UP000013964">
    <property type="component" value="Chromosome"/>
</dbReference>
<dbReference type="HOGENOM" id="CLU_745781_0_0_14"/>
<sequence length="375" mass="42756">MKHLLNIFSVVALVTSTASATLIKDYNFSENTLLNLSSTIDLENVDLNGGEINLYKIKDKFDDEAIVTKTILMGLLPLNKGNDAELKKVIANSTKNFDNWIVDLPELPELEHVINNVSMTLLYVGSDYEFENYLTINDLILTNYSLNEKQDLNNVIKENIFNDLKVLSETSLTDEILKANSKYGVKREDFEISEIWYDYAIISATETSNYKGNVTITYNDVYEQVGHMESRVVKSNVYNSHAEDTEVKTLDVDVALGKEAFLKKYSTMSYVITGYTDNNGRGEEGGRRELNSITGENVTYKELNLRSNSDNNVIFTRDYSSTNWNKAHGEISVRWISEKQIQIQLVVHTEAWATAWNAYWSRVEAQTIISEIKFF</sequence>
<dbReference type="AlphaFoldDB" id="R4UBI4"/>
<name>R4UBI4_9MOLU</name>
<proteinExistence type="predicted"/>
<dbReference type="PATRIC" id="fig|1276227.3.peg.689"/>
<dbReference type="STRING" id="1276227.SCHRY_v1c06830"/>
<keyword evidence="1" id="KW-0732">Signal</keyword>
<evidence type="ECO:0000313" key="2">
    <source>
        <dbReference type="EMBL" id="AGM25259.1"/>
    </source>
</evidence>
<keyword evidence="3" id="KW-1185">Reference proteome</keyword>
<evidence type="ECO:0000256" key="1">
    <source>
        <dbReference type="SAM" id="SignalP"/>
    </source>
</evidence>